<sequence length="193" mass="22218">MLLYLLPLVLVWANAMDRALDRWSSVSRTRRQTRLNCPKGCHTCSKLNGCITCLPRYFIYLERLDMQQVGSCLSSCPEGHFGVRRERRGVSICQKCKLDNCDTCFSRNFCMSCKGGFLLHRGTCHEACPRGFIANNRSSECRRTSTPGEKDKRRRSKEMRNRRRGSRRKGKRRRNGRRQTPSTTAADTNTSTV</sequence>
<dbReference type="CDD" id="cd00064">
    <property type="entry name" value="FU"/>
    <property type="match status" value="1"/>
</dbReference>
<feature type="region of interest" description="Disordered" evidence="6">
    <location>
        <begin position="139"/>
        <end position="193"/>
    </location>
</feature>
<protein>
    <submittedName>
        <fullName evidence="8">R-spondin 1</fullName>
    </submittedName>
</protein>
<evidence type="ECO:0000256" key="4">
    <source>
        <dbReference type="ARBA" id="ARBA00023157"/>
    </source>
</evidence>
<evidence type="ECO:0000256" key="6">
    <source>
        <dbReference type="SAM" id="MobiDB-lite"/>
    </source>
</evidence>
<feature type="domain" description="R-spondin Fu-CRD" evidence="7">
    <location>
        <begin position="39"/>
        <end position="141"/>
    </location>
</feature>
<organism evidence="8 9">
    <name type="scientific">Eptatretus burgeri</name>
    <name type="common">Inshore hagfish</name>
    <dbReference type="NCBI Taxonomy" id="7764"/>
    <lineage>
        <taxon>Eukaryota</taxon>
        <taxon>Metazoa</taxon>
        <taxon>Chordata</taxon>
        <taxon>Craniata</taxon>
        <taxon>Vertebrata</taxon>
        <taxon>Cyclostomata</taxon>
        <taxon>Myxini</taxon>
        <taxon>Myxiniformes</taxon>
        <taxon>Myxinidae</taxon>
        <taxon>Eptatretinae</taxon>
        <taxon>Eptatretus</taxon>
    </lineage>
</organism>
<feature type="compositionally biased region" description="Polar residues" evidence="6">
    <location>
        <begin position="179"/>
        <end position="193"/>
    </location>
</feature>
<dbReference type="InterPro" id="IPR051514">
    <property type="entry name" value="R-spondin"/>
</dbReference>
<feature type="compositionally biased region" description="Basic and acidic residues" evidence="6">
    <location>
        <begin position="139"/>
        <end position="151"/>
    </location>
</feature>
<dbReference type="PANTHER" id="PTHR46987:SF7">
    <property type="entry name" value="TNFR-CYS DOMAIN-CONTAINING PROTEIN"/>
    <property type="match status" value="1"/>
</dbReference>
<keyword evidence="9" id="KW-1185">Reference proteome</keyword>
<evidence type="ECO:0000256" key="1">
    <source>
        <dbReference type="ARBA" id="ARBA00004613"/>
    </source>
</evidence>
<evidence type="ECO:0000259" key="7">
    <source>
        <dbReference type="Pfam" id="PF15913"/>
    </source>
</evidence>
<dbReference type="GO" id="GO:0005576">
    <property type="term" value="C:extracellular region"/>
    <property type="evidence" value="ECO:0007669"/>
    <property type="project" value="UniProtKB-SubCell"/>
</dbReference>
<reference evidence="8" key="1">
    <citation type="submission" date="2025-08" db="UniProtKB">
        <authorList>
            <consortium name="Ensembl"/>
        </authorList>
    </citation>
    <scope>IDENTIFICATION</scope>
</reference>
<keyword evidence="4" id="KW-1015">Disulfide bond</keyword>
<proteinExistence type="predicted"/>
<dbReference type="PANTHER" id="PTHR46987">
    <property type="entry name" value="NEUROHYPOPHYSIAL HORMONES, N-TERMINAL DOMAIN CONTAINING PROTEIN"/>
    <property type="match status" value="1"/>
</dbReference>
<dbReference type="SUPFAM" id="SSF57184">
    <property type="entry name" value="Growth factor receptor domain"/>
    <property type="match status" value="1"/>
</dbReference>
<dbReference type="Proteomes" id="UP000694388">
    <property type="component" value="Unplaced"/>
</dbReference>
<feature type="compositionally biased region" description="Basic residues" evidence="6">
    <location>
        <begin position="152"/>
        <end position="177"/>
    </location>
</feature>
<evidence type="ECO:0000256" key="5">
    <source>
        <dbReference type="ARBA" id="ARBA00023180"/>
    </source>
</evidence>
<evidence type="ECO:0000256" key="3">
    <source>
        <dbReference type="ARBA" id="ARBA00022729"/>
    </source>
</evidence>
<keyword evidence="5" id="KW-0325">Glycoprotein</keyword>
<reference evidence="8" key="2">
    <citation type="submission" date="2025-09" db="UniProtKB">
        <authorList>
            <consortium name="Ensembl"/>
        </authorList>
    </citation>
    <scope>IDENTIFICATION</scope>
</reference>
<name>A0A8C4QB14_EPTBU</name>
<keyword evidence="3" id="KW-0732">Signal</keyword>
<dbReference type="InterPro" id="IPR043601">
    <property type="entry name" value="Rspo_Fu-CRD_dom"/>
</dbReference>
<keyword evidence="2" id="KW-0964">Secreted</keyword>
<comment type="subcellular location">
    <subcellularLocation>
        <location evidence="1">Secreted</location>
    </subcellularLocation>
</comment>
<dbReference type="InterPro" id="IPR009030">
    <property type="entry name" value="Growth_fac_rcpt_cys_sf"/>
</dbReference>
<dbReference type="SMART" id="SM00261">
    <property type="entry name" value="FU"/>
    <property type="match status" value="2"/>
</dbReference>
<accession>A0A8C4QB14</accession>
<dbReference type="GeneTree" id="ENSGT00940000158871"/>
<dbReference type="AlphaFoldDB" id="A0A8C4QB14"/>
<evidence type="ECO:0000313" key="8">
    <source>
        <dbReference type="Ensembl" id="ENSEBUP00000012771.1"/>
    </source>
</evidence>
<dbReference type="InterPro" id="IPR006212">
    <property type="entry name" value="Furin_repeat"/>
</dbReference>
<dbReference type="Pfam" id="PF15913">
    <property type="entry name" value="Furin-like_2"/>
    <property type="match status" value="1"/>
</dbReference>
<dbReference type="Gene3D" id="2.10.220.10">
    <property type="entry name" value="Hormone Receptor, Insulin-like Growth Factor Receptor 1, Chain A, domain 2"/>
    <property type="match status" value="1"/>
</dbReference>
<evidence type="ECO:0000313" key="9">
    <source>
        <dbReference type="Proteomes" id="UP000694388"/>
    </source>
</evidence>
<evidence type="ECO:0000256" key="2">
    <source>
        <dbReference type="ARBA" id="ARBA00022525"/>
    </source>
</evidence>
<dbReference type="Ensembl" id="ENSEBUT00000013347.1">
    <property type="protein sequence ID" value="ENSEBUP00000012771.1"/>
    <property type="gene ID" value="ENSEBUG00000008105.1"/>
</dbReference>